<keyword evidence="2" id="KW-0539">Nucleus</keyword>
<dbReference type="Proteomes" id="UP000030645">
    <property type="component" value="Unassembled WGS sequence"/>
</dbReference>
<dbReference type="eggNOG" id="KOG0773">
    <property type="taxonomic scope" value="Eukaryota"/>
</dbReference>
<accession>W9QPA9</accession>
<dbReference type="PANTHER" id="PTHR48452:SF1">
    <property type="entry name" value="FUSED COMPOUND LEAF 1"/>
    <property type="match status" value="1"/>
</dbReference>
<evidence type="ECO:0000256" key="2">
    <source>
        <dbReference type="ARBA" id="ARBA00023242"/>
    </source>
</evidence>
<keyword evidence="6" id="KW-0238">DNA-binding</keyword>
<keyword evidence="7" id="KW-1185">Reference proteome</keyword>
<dbReference type="EMBL" id="KE343890">
    <property type="protein sequence ID" value="EXB45103.1"/>
    <property type="molecule type" value="Genomic_DNA"/>
</dbReference>
<dbReference type="Pfam" id="PF03790">
    <property type="entry name" value="KNOX1"/>
    <property type="match status" value="1"/>
</dbReference>
<feature type="domain" description="KNOX1" evidence="4">
    <location>
        <begin position="23"/>
        <end position="65"/>
    </location>
</feature>
<evidence type="ECO:0000256" key="1">
    <source>
        <dbReference type="ARBA" id="ARBA00004123"/>
    </source>
</evidence>
<protein>
    <submittedName>
        <fullName evidence="6">Homeobox protein knotted-1-like 1</fullName>
    </submittedName>
</protein>
<dbReference type="STRING" id="981085.W9QPA9"/>
<dbReference type="InterPro" id="IPR005540">
    <property type="entry name" value="KNOX1"/>
</dbReference>
<dbReference type="SMART" id="SM01255">
    <property type="entry name" value="KNOX1"/>
    <property type="match status" value="1"/>
</dbReference>
<dbReference type="AlphaFoldDB" id="W9QPA9"/>
<dbReference type="GO" id="GO:0003677">
    <property type="term" value="F:DNA binding"/>
    <property type="evidence" value="ECO:0007669"/>
    <property type="project" value="UniProtKB-KW"/>
</dbReference>
<comment type="subcellular location">
    <subcellularLocation>
        <location evidence="1">Nucleus</location>
    </subcellularLocation>
</comment>
<evidence type="ECO:0000313" key="7">
    <source>
        <dbReference type="Proteomes" id="UP000030645"/>
    </source>
</evidence>
<gene>
    <name evidence="6" type="ORF">L484_019328</name>
</gene>
<evidence type="ECO:0000259" key="4">
    <source>
        <dbReference type="SMART" id="SM01255"/>
    </source>
</evidence>
<feature type="domain" description="KNOX2" evidence="5">
    <location>
        <begin position="70"/>
        <end position="121"/>
    </location>
</feature>
<keyword evidence="6" id="KW-0371">Homeobox</keyword>
<reference evidence="7" key="1">
    <citation type="submission" date="2013-01" db="EMBL/GenBank/DDBJ databases">
        <title>Draft Genome Sequence of a Mulberry Tree, Morus notabilis C.K. Schneid.</title>
        <authorList>
            <person name="He N."/>
            <person name="Zhao S."/>
        </authorList>
    </citation>
    <scope>NUCLEOTIDE SEQUENCE</scope>
</reference>
<sequence length="158" mass="18115">MDSKSSDSEEKVKEDEECDNENDILKKKISSHPLYRLLVESHVDCLKVGAIDELEIMNERKHLKQQENGTSLGTLKHSELDHFMKAYCFALGKLKEAIEEPQQKSMAFIKSMHSQLTELKRSSTHPDESANSDLLVSLQNDRTYLLLVLDKPKKKKTN</sequence>
<feature type="compositionally biased region" description="Basic and acidic residues" evidence="3">
    <location>
        <begin position="1"/>
        <end position="14"/>
    </location>
</feature>
<dbReference type="GO" id="GO:0005634">
    <property type="term" value="C:nucleus"/>
    <property type="evidence" value="ECO:0007669"/>
    <property type="project" value="UniProtKB-SubCell"/>
</dbReference>
<evidence type="ECO:0000259" key="5">
    <source>
        <dbReference type="SMART" id="SM01256"/>
    </source>
</evidence>
<name>W9QPA9_9ROSA</name>
<dbReference type="Pfam" id="PF03791">
    <property type="entry name" value="KNOX2"/>
    <property type="match status" value="1"/>
</dbReference>
<proteinExistence type="predicted"/>
<dbReference type="PANTHER" id="PTHR48452">
    <property type="entry name" value="FUSED COMPOUND LEAF 1"/>
    <property type="match status" value="1"/>
</dbReference>
<dbReference type="SMART" id="SM01256">
    <property type="entry name" value="KNOX2"/>
    <property type="match status" value="1"/>
</dbReference>
<organism evidence="6 7">
    <name type="scientific">Morus notabilis</name>
    <dbReference type="NCBI Taxonomy" id="981085"/>
    <lineage>
        <taxon>Eukaryota</taxon>
        <taxon>Viridiplantae</taxon>
        <taxon>Streptophyta</taxon>
        <taxon>Embryophyta</taxon>
        <taxon>Tracheophyta</taxon>
        <taxon>Spermatophyta</taxon>
        <taxon>Magnoliopsida</taxon>
        <taxon>eudicotyledons</taxon>
        <taxon>Gunneridae</taxon>
        <taxon>Pentapetalae</taxon>
        <taxon>rosids</taxon>
        <taxon>fabids</taxon>
        <taxon>Rosales</taxon>
        <taxon>Moraceae</taxon>
        <taxon>Moreae</taxon>
        <taxon>Morus</taxon>
    </lineage>
</organism>
<evidence type="ECO:0000313" key="6">
    <source>
        <dbReference type="EMBL" id="EXB45103.1"/>
    </source>
</evidence>
<dbReference type="InterPro" id="IPR005541">
    <property type="entry name" value="KNOX2"/>
</dbReference>
<evidence type="ECO:0000256" key="3">
    <source>
        <dbReference type="SAM" id="MobiDB-lite"/>
    </source>
</evidence>
<feature type="region of interest" description="Disordered" evidence="3">
    <location>
        <begin position="1"/>
        <end position="24"/>
    </location>
</feature>